<dbReference type="Gene3D" id="3.90.550.10">
    <property type="entry name" value="Spore Coat Polysaccharide Biosynthesis Protein SpsA, Chain A"/>
    <property type="match status" value="1"/>
</dbReference>
<proteinExistence type="predicted"/>
<feature type="domain" description="Glycosyltransferase 2-like" evidence="1">
    <location>
        <begin position="9"/>
        <end position="106"/>
    </location>
</feature>
<dbReference type="InterPro" id="IPR001173">
    <property type="entry name" value="Glyco_trans_2-like"/>
</dbReference>
<dbReference type="RefSeq" id="WP_272777700.1">
    <property type="nucleotide sequence ID" value="NZ_JAQQLI010000020.1"/>
</dbReference>
<keyword evidence="3" id="KW-1185">Reference proteome</keyword>
<protein>
    <submittedName>
        <fullName evidence="2">Glycosyltransferase family A protein</fullName>
    </submittedName>
</protein>
<dbReference type="Proteomes" id="UP001165652">
    <property type="component" value="Unassembled WGS sequence"/>
</dbReference>
<dbReference type="SUPFAM" id="SSF53448">
    <property type="entry name" value="Nucleotide-diphospho-sugar transferases"/>
    <property type="match status" value="1"/>
</dbReference>
<dbReference type="PANTHER" id="PTHR22916">
    <property type="entry name" value="GLYCOSYLTRANSFERASE"/>
    <property type="match status" value="1"/>
</dbReference>
<dbReference type="Pfam" id="PF00535">
    <property type="entry name" value="Glycos_transf_2"/>
    <property type="match status" value="1"/>
</dbReference>
<dbReference type="PANTHER" id="PTHR22916:SF3">
    <property type="entry name" value="UDP-GLCNAC:BETAGAL BETA-1,3-N-ACETYLGLUCOSAMINYLTRANSFERASE-LIKE PROTEIN 1"/>
    <property type="match status" value="1"/>
</dbReference>
<evidence type="ECO:0000313" key="2">
    <source>
        <dbReference type="EMBL" id="MDC7786855.1"/>
    </source>
</evidence>
<dbReference type="InterPro" id="IPR029044">
    <property type="entry name" value="Nucleotide-diphossugar_trans"/>
</dbReference>
<dbReference type="EMBL" id="JAQQLI010000020">
    <property type="protein sequence ID" value="MDC7786855.1"/>
    <property type="molecule type" value="Genomic_DNA"/>
</dbReference>
<name>A0ABT5JAZ2_RHOTP</name>
<accession>A0ABT5JAZ2</accession>
<dbReference type="CDD" id="cd00761">
    <property type="entry name" value="Glyco_tranf_GTA_type"/>
    <property type="match status" value="1"/>
</dbReference>
<evidence type="ECO:0000259" key="1">
    <source>
        <dbReference type="Pfam" id="PF00535"/>
    </source>
</evidence>
<reference evidence="2" key="1">
    <citation type="journal article" date="2023" name="Microbiol Resour">
        <title>Genome Sequences of Rhodoplanes serenus and Two Thermotolerant Strains, Rhodoplanes tepidamans and 'Rhodoplanes cryptolactis,' Further Refine the Genus.</title>
        <authorList>
            <person name="Rayyan A.A."/>
            <person name="Kyndt J.A."/>
        </authorList>
    </citation>
    <scope>NUCLEOTIDE SEQUENCE</scope>
    <source>
        <strain evidence="2">DSM 9987</strain>
    </source>
</reference>
<evidence type="ECO:0000313" key="3">
    <source>
        <dbReference type="Proteomes" id="UP001165652"/>
    </source>
</evidence>
<reference evidence="2" key="2">
    <citation type="submission" date="2023-02" db="EMBL/GenBank/DDBJ databases">
        <authorList>
            <person name="Rayyan A."/>
            <person name="Meyer T."/>
            <person name="Kyndt J.A."/>
        </authorList>
    </citation>
    <scope>NUCLEOTIDE SEQUENCE</scope>
    <source>
        <strain evidence="2">DSM 9987</strain>
    </source>
</reference>
<comment type="caution">
    <text evidence="2">The sequence shown here is derived from an EMBL/GenBank/DDBJ whole genome shotgun (WGS) entry which is preliminary data.</text>
</comment>
<sequence>MQLSLPLVSVVVTSYNFARFLTEAVASVHAQAYPAIECIVVDDASSDDTAAVLDAVAAEWPATTVIRRETNGGQGAACRTGYEASRGPYVVFMDGDDVMGPDFVATHVYVQLSSRIHVGITSSDIYQVVDGQVVLGTCQGVNDHIVAHAGNGAGLFRPVEPAPAGPWTLDTPGPALLDRLVHVPPGQVHWCWSHHSANMYRRDAVDLFVRSDEFSAMRICLDAFLCTAVGHRCGGVLIDRPLSLHRVHGGNAGIRQAQLVNVRAAPPDKELSTVALMRLVELYVREAATVVPQLWNAGTYTALVDRLDAHLTGLGHPGVLAAAMARHHATLVQALGQDELTGWMERRATGGRKRRWSRPWRKRARG</sequence>
<organism evidence="2 3">
    <name type="scientific">Rhodoplanes tepidamans</name>
    <name type="common">Rhodoplanes cryptolactis</name>
    <dbReference type="NCBI Taxonomy" id="200616"/>
    <lineage>
        <taxon>Bacteria</taxon>
        <taxon>Pseudomonadati</taxon>
        <taxon>Pseudomonadota</taxon>
        <taxon>Alphaproteobacteria</taxon>
        <taxon>Hyphomicrobiales</taxon>
        <taxon>Nitrobacteraceae</taxon>
        <taxon>Rhodoplanes</taxon>
    </lineage>
</organism>
<gene>
    <name evidence="2" type="ORF">PQJ73_14270</name>
</gene>